<evidence type="ECO:0000256" key="6">
    <source>
        <dbReference type="ARBA" id="ARBA00022989"/>
    </source>
</evidence>
<comment type="function">
    <text evidence="9">Essential cell division protein.</text>
</comment>
<keyword evidence="8 9" id="KW-0131">Cell cycle</keyword>
<gene>
    <name evidence="9" type="primary">ftsQ</name>
    <name evidence="11" type="ORF">ACFQXB_07530</name>
</gene>
<dbReference type="InterPro" id="IPR034746">
    <property type="entry name" value="POTRA"/>
</dbReference>
<evidence type="ECO:0000313" key="12">
    <source>
        <dbReference type="Proteomes" id="UP001596516"/>
    </source>
</evidence>
<dbReference type="Gene3D" id="3.40.50.11690">
    <property type="entry name" value="Cell division protein FtsQ/DivIB"/>
    <property type="match status" value="1"/>
</dbReference>
<dbReference type="PANTHER" id="PTHR35851">
    <property type="entry name" value="CELL DIVISION PROTEIN FTSQ"/>
    <property type="match status" value="1"/>
</dbReference>
<evidence type="ECO:0000256" key="4">
    <source>
        <dbReference type="ARBA" id="ARBA00022618"/>
    </source>
</evidence>
<evidence type="ECO:0000256" key="1">
    <source>
        <dbReference type="ARBA" id="ARBA00004370"/>
    </source>
</evidence>
<dbReference type="PANTHER" id="PTHR35851:SF1">
    <property type="entry name" value="CELL DIVISION PROTEIN FTSQ"/>
    <property type="match status" value="1"/>
</dbReference>
<name>A0ABW2UL98_9RHOB</name>
<dbReference type="EMBL" id="JBHTFQ010000003">
    <property type="protein sequence ID" value="MFC7704040.1"/>
    <property type="molecule type" value="Genomic_DNA"/>
</dbReference>
<feature type="transmembrane region" description="Helical" evidence="9">
    <location>
        <begin position="32"/>
        <end position="51"/>
    </location>
</feature>
<dbReference type="Pfam" id="PF03799">
    <property type="entry name" value="FtsQ_DivIB_C"/>
    <property type="match status" value="1"/>
</dbReference>
<keyword evidence="12" id="KW-1185">Reference proteome</keyword>
<evidence type="ECO:0000256" key="7">
    <source>
        <dbReference type="ARBA" id="ARBA00023136"/>
    </source>
</evidence>
<dbReference type="PROSITE" id="PS51779">
    <property type="entry name" value="POTRA"/>
    <property type="match status" value="1"/>
</dbReference>
<evidence type="ECO:0000256" key="5">
    <source>
        <dbReference type="ARBA" id="ARBA00022692"/>
    </source>
</evidence>
<keyword evidence="6 9" id="KW-1133">Transmembrane helix</keyword>
<keyword evidence="7 9" id="KW-0472">Membrane</keyword>
<evidence type="ECO:0000259" key="10">
    <source>
        <dbReference type="PROSITE" id="PS51779"/>
    </source>
</evidence>
<comment type="similarity">
    <text evidence="9">Belongs to the FtsQ/DivIB family. FtsQ subfamily.</text>
</comment>
<evidence type="ECO:0000313" key="11">
    <source>
        <dbReference type="EMBL" id="MFC7704040.1"/>
    </source>
</evidence>
<keyword evidence="3 9" id="KW-0997">Cell inner membrane</keyword>
<dbReference type="InterPro" id="IPR005548">
    <property type="entry name" value="Cell_div_FtsQ/DivIB_C"/>
</dbReference>
<evidence type="ECO:0000256" key="8">
    <source>
        <dbReference type="ARBA" id="ARBA00023306"/>
    </source>
</evidence>
<evidence type="ECO:0000256" key="9">
    <source>
        <dbReference type="HAMAP-Rule" id="MF_00911"/>
    </source>
</evidence>
<proteinExistence type="inferred from homology"/>
<dbReference type="GO" id="GO:0051301">
    <property type="term" value="P:cell division"/>
    <property type="evidence" value="ECO:0007669"/>
    <property type="project" value="UniProtKB-KW"/>
</dbReference>
<evidence type="ECO:0000256" key="2">
    <source>
        <dbReference type="ARBA" id="ARBA00022475"/>
    </source>
</evidence>
<reference evidence="12" key="1">
    <citation type="journal article" date="2019" name="Int. J. Syst. Evol. Microbiol.">
        <title>The Global Catalogue of Microorganisms (GCM) 10K type strain sequencing project: providing services to taxonomists for standard genome sequencing and annotation.</title>
        <authorList>
            <consortium name="The Broad Institute Genomics Platform"/>
            <consortium name="The Broad Institute Genome Sequencing Center for Infectious Disease"/>
            <person name="Wu L."/>
            <person name="Ma J."/>
        </authorList>
    </citation>
    <scope>NUCLEOTIDE SEQUENCE [LARGE SCALE GENOMIC DNA]</scope>
    <source>
        <strain evidence="12">CGMCC 1.12750</strain>
    </source>
</reference>
<dbReference type="HAMAP" id="MF_00911">
    <property type="entry name" value="FtsQ_subfam"/>
    <property type="match status" value="1"/>
</dbReference>
<organism evidence="11 12">
    <name type="scientific">Plastorhodobacter daqingensis</name>
    <dbReference type="NCBI Taxonomy" id="1387281"/>
    <lineage>
        <taxon>Bacteria</taxon>
        <taxon>Pseudomonadati</taxon>
        <taxon>Pseudomonadota</taxon>
        <taxon>Alphaproteobacteria</taxon>
        <taxon>Rhodobacterales</taxon>
        <taxon>Paracoccaceae</taxon>
        <taxon>Plastorhodobacter</taxon>
    </lineage>
</organism>
<dbReference type="InterPro" id="IPR026579">
    <property type="entry name" value="FtsQ"/>
</dbReference>
<dbReference type="InterPro" id="IPR045335">
    <property type="entry name" value="FtsQ_C_sf"/>
</dbReference>
<feature type="domain" description="POTRA" evidence="10">
    <location>
        <begin position="76"/>
        <end position="144"/>
    </location>
</feature>
<accession>A0ABW2UL98</accession>
<comment type="caution">
    <text evidence="11">The sequence shown here is derived from an EMBL/GenBank/DDBJ whole genome shotgun (WGS) entry which is preliminary data.</text>
</comment>
<protein>
    <recommendedName>
        <fullName evidence="9">Cell division protein FtsQ</fullName>
    </recommendedName>
</protein>
<comment type="subcellular location">
    <subcellularLocation>
        <location evidence="9">Cell inner membrane</location>
        <topology evidence="9">Single-pass type II membrane protein</topology>
    </subcellularLocation>
    <subcellularLocation>
        <location evidence="1">Membrane</location>
    </subcellularLocation>
    <text evidence="9">Localizes to the division septum.</text>
</comment>
<evidence type="ECO:0000256" key="3">
    <source>
        <dbReference type="ARBA" id="ARBA00022519"/>
    </source>
</evidence>
<keyword evidence="4 9" id="KW-0132">Cell division</keyword>
<dbReference type="InterPro" id="IPR013685">
    <property type="entry name" value="POTRA_FtsQ_type"/>
</dbReference>
<dbReference type="RefSeq" id="WP_377401536.1">
    <property type="nucleotide sequence ID" value="NZ_JBHTFQ010000003.1"/>
</dbReference>
<keyword evidence="5 9" id="KW-0812">Transmembrane</keyword>
<dbReference type="Proteomes" id="UP001596516">
    <property type="component" value="Unassembled WGS sequence"/>
</dbReference>
<sequence length="289" mass="32194">MQPVGGLRRDPAPSRWAYRWNRLLLTPMFRKLLRVGVPSFILAFIVGLYLASAERRDALVAQYEALRLAIQERPEFMLTELAVTGASDPVVEEVRATLGLAFPVSSWALDLEDLRRRIEALDPVARAELRMRPNGTLDIRIAERVPVIVWRNAEGLALLDAEGVRAGVLDERAARADLPLIAGLGADEHVEEALALFAAAAPIMERVRGLVRMGERRWDLVLDRDQRVLLPETAPVAALERVIVLDQARDLLSRDVLVVDLRSALRPTLRLGPDAMTEFRRVRGLTNGG</sequence>
<dbReference type="Pfam" id="PF08478">
    <property type="entry name" value="POTRA_1"/>
    <property type="match status" value="1"/>
</dbReference>
<keyword evidence="2 9" id="KW-1003">Cell membrane</keyword>